<comment type="caution">
    <text evidence="2">The sequence shown here is derived from an EMBL/GenBank/DDBJ whole genome shotgun (WGS) entry which is preliminary data.</text>
</comment>
<dbReference type="AlphaFoldDB" id="A0AAE0AVG7"/>
<keyword evidence="3" id="KW-1185">Reference proteome</keyword>
<dbReference type="GO" id="GO:0080153">
    <property type="term" value="P:negative regulation of reductive pentose-phosphate cycle"/>
    <property type="evidence" value="ECO:0007669"/>
    <property type="project" value="TreeGrafter"/>
</dbReference>
<protein>
    <submittedName>
        <fullName evidence="2">Uncharacterized protein</fullName>
    </submittedName>
</protein>
<dbReference type="PANTHER" id="PTHR33921:SF16">
    <property type="entry name" value="CALVIN CYCLE PROTEIN CP12-3, CHLOROPLASTIC"/>
    <property type="match status" value="1"/>
</dbReference>
<evidence type="ECO:0000313" key="2">
    <source>
        <dbReference type="EMBL" id="KAK3224337.1"/>
    </source>
</evidence>
<gene>
    <name evidence="2" type="ORF">Dsin_011362</name>
</gene>
<feature type="region of interest" description="Disordered" evidence="1">
    <location>
        <begin position="1"/>
        <end position="21"/>
    </location>
</feature>
<feature type="compositionally biased region" description="Basic and acidic residues" evidence="1">
    <location>
        <begin position="10"/>
        <end position="21"/>
    </location>
</feature>
<evidence type="ECO:0000313" key="3">
    <source>
        <dbReference type="Proteomes" id="UP001281410"/>
    </source>
</evidence>
<evidence type="ECO:0000256" key="1">
    <source>
        <dbReference type="SAM" id="MobiDB-lite"/>
    </source>
</evidence>
<dbReference type="Proteomes" id="UP001281410">
    <property type="component" value="Unassembled WGS sequence"/>
</dbReference>
<proteinExistence type="predicted"/>
<dbReference type="PANTHER" id="PTHR33921">
    <property type="entry name" value="CALVIN CYCLE PROTEIN CP12-2, CHLOROPLASTIC"/>
    <property type="match status" value="1"/>
</dbReference>
<accession>A0AAE0AVG7</accession>
<dbReference type="GO" id="GO:0009507">
    <property type="term" value="C:chloroplast"/>
    <property type="evidence" value="ECO:0007669"/>
    <property type="project" value="TreeGrafter"/>
</dbReference>
<name>A0AAE0AVG7_9ROSI</name>
<dbReference type="InterPro" id="IPR039314">
    <property type="entry name" value="CP12-like"/>
</dbReference>
<dbReference type="EMBL" id="JANJYJ010000003">
    <property type="protein sequence ID" value="KAK3224337.1"/>
    <property type="molecule type" value="Genomic_DNA"/>
</dbReference>
<dbReference type="Pfam" id="PF02672">
    <property type="entry name" value="CP12"/>
    <property type="match status" value="1"/>
</dbReference>
<reference evidence="2" key="1">
    <citation type="journal article" date="2023" name="Plant J.">
        <title>Genome sequences and population genomics provide insights into the demographic history, inbreeding, and mutation load of two 'living fossil' tree species of Dipteronia.</title>
        <authorList>
            <person name="Feng Y."/>
            <person name="Comes H.P."/>
            <person name="Chen J."/>
            <person name="Zhu S."/>
            <person name="Lu R."/>
            <person name="Zhang X."/>
            <person name="Li P."/>
            <person name="Qiu J."/>
            <person name="Olsen K.M."/>
            <person name="Qiu Y."/>
        </authorList>
    </citation>
    <scope>NUCLEOTIDE SEQUENCE</scope>
    <source>
        <strain evidence="2">NBL</strain>
    </source>
</reference>
<sequence>MTGMVQQKVNESKQFCEGDKTSDECKVPWDEVKEVSQAKADLRRKLQKQNPFDFFSPFWQRRQLP</sequence>
<organism evidence="2 3">
    <name type="scientific">Dipteronia sinensis</name>
    <dbReference type="NCBI Taxonomy" id="43782"/>
    <lineage>
        <taxon>Eukaryota</taxon>
        <taxon>Viridiplantae</taxon>
        <taxon>Streptophyta</taxon>
        <taxon>Embryophyta</taxon>
        <taxon>Tracheophyta</taxon>
        <taxon>Spermatophyta</taxon>
        <taxon>Magnoliopsida</taxon>
        <taxon>eudicotyledons</taxon>
        <taxon>Gunneridae</taxon>
        <taxon>Pentapetalae</taxon>
        <taxon>rosids</taxon>
        <taxon>malvids</taxon>
        <taxon>Sapindales</taxon>
        <taxon>Sapindaceae</taxon>
        <taxon>Hippocastanoideae</taxon>
        <taxon>Acereae</taxon>
        <taxon>Dipteronia</taxon>
    </lineage>
</organism>